<name>A0A0A9AF56_ARUDO</name>
<protein>
    <submittedName>
        <fullName evidence="1">Uncharacterized protein</fullName>
    </submittedName>
</protein>
<dbReference type="EMBL" id="GBRH01248129">
    <property type="protein sequence ID" value="JAD49766.1"/>
    <property type="molecule type" value="Transcribed_RNA"/>
</dbReference>
<organism evidence="1">
    <name type="scientific">Arundo donax</name>
    <name type="common">Giant reed</name>
    <name type="synonym">Donax arundinaceus</name>
    <dbReference type="NCBI Taxonomy" id="35708"/>
    <lineage>
        <taxon>Eukaryota</taxon>
        <taxon>Viridiplantae</taxon>
        <taxon>Streptophyta</taxon>
        <taxon>Embryophyta</taxon>
        <taxon>Tracheophyta</taxon>
        <taxon>Spermatophyta</taxon>
        <taxon>Magnoliopsida</taxon>
        <taxon>Liliopsida</taxon>
        <taxon>Poales</taxon>
        <taxon>Poaceae</taxon>
        <taxon>PACMAD clade</taxon>
        <taxon>Arundinoideae</taxon>
        <taxon>Arundineae</taxon>
        <taxon>Arundo</taxon>
    </lineage>
</organism>
<proteinExistence type="predicted"/>
<accession>A0A0A9AF56</accession>
<reference evidence="1" key="2">
    <citation type="journal article" date="2015" name="Data Brief">
        <title>Shoot transcriptome of the giant reed, Arundo donax.</title>
        <authorList>
            <person name="Barrero R.A."/>
            <person name="Guerrero F.D."/>
            <person name="Moolhuijzen P."/>
            <person name="Goolsby J.A."/>
            <person name="Tidwell J."/>
            <person name="Bellgard S.E."/>
            <person name="Bellgard M.I."/>
        </authorList>
    </citation>
    <scope>NUCLEOTIDE SEQUENCE</scope>
    <source>
        <tissue evidence="1">Shoot tissue taken approximately 20 cm above the soil surface</tissue>
    </source>
</reference>
<sequence length="43" mass="5172">MKKHIQEHYLPPPPNTYFVVFYLLDFVPSLFLSQDTCSFTFFI</sequence>
<reference evidence="1" key="1">
    <citation type="submission" date="2014-09" db="EMBL/GenBank/DDBJ databases">
        <authorList>
            <person name="Magalhaes I.L.F."/>
            <person name="Oliveira U."/>
            <person name="Santos F.R."/>
            <person name="Vidigal T.H.D.A."/>
            <person name="Brescovit A.D."/>
            <person name="Santos A.J."/>
        </authorList>
    </citation>
    <scope>NUCLEOTIDE SEQUENCE</scope>
    <source>
        <tissue evidence="1">Shoot tissue taken approximately 20 cm above the soil surface</tissue>
    </source>
</reference>
<dbReference type="AlphaFoldDB" id="A0A0A9AF56"/>
<evidence type="ECO:0000313" key="1">
    <source>
        <dbReference type="EMBL" id="JAD49766.1"/>
    </source>
</evidence>